<evidence type="ECO:0000256" key="4">
    <source>
        <dbReference type="ARBA" id="ARBA00022432"/>
    </source>
</evidence>
<proteinExistence type="inferred from homology"/>
<evidence type="ECO:0000256" key="1">
    <source>
        <dbReference type="ARBA" id="ARBA00004926"/>
    </source>
</evidence>
<dbReference type="RefSeq" id="WP_069979311.1">
    <property type="nucleotide sequence ID" value="NZ_CP017269.1"/>
</dbReference>
<dbReference type="GO" id="GO:0004347">
    <property type="term" value="F:glucose-6-phosphate isomerase activity"/>
    <property type="evidence" value="ECO:0007669"/>
    <property type="project" value="UniProtKB-EC"/>
</dbReference>
<dbReference type="OrthoDB" id="5592106at2"/>
<dbReference type="EC" id="5.3.1.9" evidence="3"/>
<keyword evidence="9" id="KW-1185">Reference proteome</keyword>
<reference evidence="8 9" key="1">
    <citation type="submission" date="2016-09" db="EMBL/GenBank/DDBJ databases">
        <title>Genomic analysis reveals versatility of anaerobic energy metabolism of Geosporobacter ferrireducens IRF9 of phylum Firmicutes.</title>
        <authorList>
            <person name="Kim S.-J."/>
        </authorList>
    </citation>
    <scope>NUCLEOTIDE SEQUENCE [LARGE SCALE GENOMIC DNA]</scope>
    <source>
        <strain evidence="8 9">IRF9</strain>
    </source>
</reference>
<dbReference type="Gene3D" id="2.60.120.10">
    <property type="entry name" value="Jelly Rolls"/>
    <property type="match status" value="1"/>
</dbReference>
<name>A0A1D8GKM0_9FIRM</name>
<dbReference type="EMBL" id="CP017269">
    <property type="protein sequence ID" value="AOT71454.1"/>
    <property type="molecule type" value="Genomic_DNA"/>
</dbReference>
<dbReference type="GO" id="GO:0006096">
    <property type="term" value="P:glycolytic process"/>
    <property type="evidence" value="ECO:0007669"/>
    <property type="project" value="UniProtKB-UniPathway"/>
</dbReference>
<organism evidence="8 9">
    <name type="scientific">Geosporobacter ferrireducens</name>
    <dbReference type="NCBI Taxonomy" id="1424294"/>
    <lineage>
        <taxon>Bacteria</taxon>
        <taxon>Bacillati</taxon>
        <taxon>Bacillota</taxon>
        <taxon>Clostridia</taxon>
        <taxon>Peptostreptococcales</taxon>
        <taxon>Thermotaleaceae</taxon>
        <taxon>Geosporobacter</taxon>
    </lineage>
</organism>
<keyword evidence="5" id="KW-0324">Glycolysis</keyword>
<dbReference type="InterPro" id="IPR011051">
    <property type="entry name" value="RmlC_Cupin_sf"/>
</dbReference>
<dbReference type="GO" id="GO:0006094">
    <property type="term" value="P:gluconeogenesis"/>
    <property type="evidence" value="ECO:0007669"/>
    <property type="project" value="UniProtKB-KW"/>
</dbReference>
<gene>
    <name evidence="8" type="ORF">Gferi_19120</name>
</gene>
<sequence>MQIKSPKYIYDFFNGVIQGENVKHYKKLYKEIDFIYKTRDNQLSPDTVMYEVYSFNEGGSNILLWGLTVIYPITINGECNMTRGHFHEDREEPEIYFGCSGEGLLLYLDSQGKIFAEKVFKGSLHYIHGNYAHRLVNTGDDTLRVGACWREAAGHDYKSIDEKPFPNRVYKKDGKIDIA</sequence>
<comment type="similarity">
    <text evidence="2">Belongs to the archaeal-type GPI family.</text>
</comment>
<evidence type="ECO:0000313" key="9">
    <source>
        <dbReference type="Proteomes" id="UP000095743"/>
    </source>
</evidence>
<feature type="domain" description="Glucose-6-phosphate isomerase prokaryote" evidence="7">
    <location>
        <begin position="46"/>
        <end position="163"/>
    </location>
</feature>
<evidence type="ECO:0000256" key="5">
    <source>
        <dbReference type="ARBA" id="ARBA00023152"/>
    </source>
</evidence>
<accession>A0A1D8GKM0</accession>
<dbReference type="UniPathway" id="UPA00109">
    <property type="reaction ID" value="UER00181"/>
</dbReference>
<dbReference type="Proteomes" id="UP000095743">
    <property type="component" value="Chromosome"/>
</dbReference>
<dbReference type="GO" id="GO:0005737">
    <property type="term" value="C:cytoplasm"/>
    <property type="evidence" value="ECO:0007669"/>
    <property type="project" value="InterPro"/>
</dbReference>
<protein>
    <recommendedName>
        <fullName evidence="3">glucose-6-phosphate isomerase</fullName>
        <ecNumber evidence="3">5.3.1.9</ecNumber>
    </recommendedName>
</protein>
<evidence type="ECO:0000256" key="6">
    <source>
        <dbReference type="ARBA" id="ARBA00029321"/>
    </source>
</evidence>
<dbReference type="InterPro" id="IPR010551">
    <property type="entry name" value="G6P_isomerase_prok"/>
</dbReference>
<comment type="pathway">
    <text evidence="1">Carbohydrate degradation; glycolysis; D-glyceraldehyde 3-phosphate and glycerone phosphate from D-glucose: step 2/4.</text>
</comment>
<dbReference type="SUPFAM" id="SSF51182">
    <property type="entry name" value="RmlC-like cupins"/>
    <property type="match status" value="1"/>
</dbReference>
<evidence type="ECO:0000259" key="7">
    <source>
        <dbReference type="Pfam" id="PF06560"/>
    </source>
</evidence>
<evidence type="ECO:0000256" key="2">
    <source>
        <dbReference type="ARBA" id="ARBA00006542"/>
    </source>
</evidence>
<dbReference type="InterPro" id="IPR014710">
    <property type="entry name" value="RmlC-like_jellyroll"/>
</dbReference>
<dbReference type="CDD" id="cd02218">
    <property type="entry name" value="cupin_PGI"/>
    <property type="match status" value="1"/>
</dbReference>
<dbReference type="KEGG" id="gfe:Gferi_19120"/>
<comment type="catalytic activity">
    <reaction evidence="6">
        <text>alpha-D-glucose 6-phosphate = beta-D-fructose 6-phosphate</text>
        <dbReference type="Rhea" id="RHEA:11816"/>
        <dbReference type="ChEBI" id="CHEBI:57634"/>
        <dbReference type="ChEBI" id="CHEBI:58225"/>
        <dbReference type="EC" id="5.3.1.9"/>
    </reaction>
</comment>
<dbReference type="AlphaFoldDB" id="A0A1D8GKM0"/>
<dbReference type="Pfam" id="PF06560">
    <property type="entry name" value="GPI"/>
    <property type="match status" value="1"/>
</dbReference>
<dbReference type="STRING" id="1424294.Gferi_19120"/>
<keyword evidence="4" id="KW-0312">Gluconeogenesis</keyword>
<evidence type="ECO:0000313" key="8">
    <source>
        <dbReference type="EMBL" id="AOT71454.1"/>
    </source>
</evidence>
<evidence type="ECO:0000256" key="3">
    <source>
        <dbReference type="ARBA" id="ARBA00011952"/>
    </source>
</evidence>